<dbReference type="AlphaFoldDB" id="A0A9J6FXD2"/>
<gene>
    <name evidence="2" type="ORF">HPB48_012043</name>
</gene>
<dbReference type="EMBL" id="JABSTR010000004">
    <property type="protein sequence ID" value="KAH9366716.1"/>
    <property type="molecule type" value="Genomic_DNA"/>
</dbReference>
<accession>A0A9J6FXD2</accession>
<dbReference type="VEuPathDB" id="VectorBase:HLOH_063542"/>
<dbReference type="OrthoDB" id="7698710at2759"/>
<evidence type="ECO:0000313" key="3">
    <source>
        <dbReference type="Proteomes" id="UP000821853"/>
    </source>
</evidence>
<name>A0A9J6FXD2_HAELO</name>
<comment type="caution">
    <text evidence="2">The sequence shown here is derived from an EMBL/GenBank/DDBJ whole genome shotgun (WGS) entry which is preliminary data.</text>
</comment>
<reference evidence="2 3" key="1">
    <citation type="journal article" date="2020" name="Cell">
        <title>Large-Scale Comparative Analyses of Tick Genomes Elucidate Their Genetic Diversity and Vector Capacities.</title>
        <authorList>
            <consortium name="Tick Genome and Microbiome Consortium (TIGMIC)"/>
            <person name="Jia N."/>
            <person name="Wang J."/>
            <person name="Shi W."/>
            <person name="Du L."/>
            <person name="Sun Y."/>
            <person name="Zhan W."/>
            <person name="Jiang J.F."/>
            <person name="Wang Q."/>
            <person name="Zhang B."/>
            <person name="Ji P."/>
            <person name="Bell-Sakyi L."/>
            <person name="Cui X.M."/>
            <person name="Yuan T.T."/>
            <person name="Jiang B.G."/>
            <person name="Yang W.F."/>
            <person name="Lam T.T."/>
            <person name="Chang Q.C."/>
            <person name="Ding S.J."/>
            <person name="Wang X.J."/>
            <person name="Zhu J.G."/>
            <person name="Ruan X.D."/>
            <person name="Zhao L."/>
            <person name="Wei J.T."/>
            <person name="Ye R.Z."/>
            <person name="Que T.C."/>
            <person name="Du C.H."/>
            <person name="Zhou Y.H."/>
            <person name="Cheng J.X."/>
            <person name="Dai P.F."/>
            <person name="Guo W.B."/>
            <person name="Han X.H."/>
            <person name="Huang E.J."/>
            <person name="Li L.F."/>
            <person name="Wei W."/>
            <person name="Gao Y.C."/>
            <person name="Liu J.Z."/>
            <person name="Shao H.Z."/>
            <person name="Wang X."/>
            <person name="Wang C.C."/>
            <person name="Yang T.C."/>
            <person name="Huo Q.B."/>
            <person name="Li W."/>
            <person name="Chen H.Y."/>
            <person name="Chen S.E."/>
            <person name="Zhou L.G."/>
            <person name="Ni X.B."/>
            <person name="Tian J.H."/>
            <person name="Sheng Y."/>
            <person name="Liu T."/>
            <person name="Pan Y.S."/>
            <person name="Xia L.Y."/>
            <person name="Li J."/>
            <person name="Zhao F."/>
            <person name="Cao W.C."/>
        </authorList>
    </citation>
    <scope>NUCLEOTIDE SEQUENCE [LARGE SCALE GENOMIC DNA]</scope>
    <source>
        <strain evidence="2">HaeL-2018</strain>
    </source>
</reference>
<protein>
    <recommendedName>
        <fullName evidence="1">Transposable element P transposase-like GTP-binding insertion domain-containing protein</fullName>
    </recommendedName>
</protein>
<dbReference type="Pfam" id="PF21788">
    <property type="entry name" value="TNP-like_GBD"/>
    <property type="match status" value="1"/>
</dbReference>
<keyword evidence="3" id="KW-1185">Reference proteome</keyword>
<sequence length="69" mass="7731">MRVKLATQIFSRSVADGLEFYSARGTDGLQNVKGTVRFTKKFNDLFGALNRYHPKEGITNGRVLASFPH</sequence>
<organism evidence="2 3">
    <name type="scientific">Haemaphysalis longicornis</name>
    <name type="common">Bush tick</name>
    <dbReference type="NCBI Taxonomy" id="44386"/>
    <lineage>
        <taxon>Eukaryota</taxon>
        <taxon>Metazoa</taxon>
        <taxon>Ecdysozoa</taxon>
        <taxon>Arthropoda</taxon>
        <taxon>Chelicerata</taxon>
        <taxon>Arachnida</taxon>
        <taxon>Acari</taxon>
        <taxon>Parasitiformes</taxon>
        <taxon>Ixodida</taxon>
        <taxon>Ixodoidea</taxon>
        <taxon>Ixodidae</taxon>
        <taxon>Haemaphysalinae</taxon>
        <taxon>Haemaphysalis</taxon>
    </lineage>
</organism>
<feature type="domain" description="Transposable element P transposase-like GTP-binding insertion" evidence="1">
    <location>
        <begin position="1"/>
        <end position="53"/>
    </location>
</feature>
<dbReference type="Proteomes" id="UP000821853">
    <property type="component" value="Chromosome 2"/>
</dbReference>
<proteinExistence type="predicted"/>
<evidence type="ECO:0000313" key="2">
    <source>
        <dbReference type="EMBL" id="KAH9366716.1"/>
    </source>
</evidence>
<dbReference type="InterPro" id="IPR048366">
    <property type="entry name" value="TNP-like_GBD"/>
</dbReference>
<evidence type="ECO:0000259" key="1">
    <source>
        <dbReference type="Pfam" id="PF21788"/>
    </source>
</evidence>